<dbReference type="EMBL" id="DAKRPA010000128">
    <property type="protein sequence ID" value="DAZ97695.1"/>
    <property type="molecule type" value="Genomic_DNA"/>
</dbReference>
<comment type="caution">
    <text evidence="1">The sequence shown here is derived from an EMBL/GenBank/DDBJ whole genome shotgun (WGS) entry which is preliminary data.</text>
</comment>
<reference evidence="1" key="1">
    <citation type="submission" date="2022-11" db="EMBL/GenBank/DDBJ databases">
        <authorList>
            <person name="Morgan W.R."/>
            <person name="Tartar A."/>
        </authorList>
    </citation>
    <scope>NUCLEOTIDE SEQUENCE</scope>
    <source>
        <strain evidence="1">ARSEF 373</strain>
    </source>
</reference>
<accession>A0AAV2YUB2</accession>
<evidence type="ECO:0000313" key="2">
    <source>
        <dbReference type="Proteomes" id="UP001146120"/>
    </source>
</evidence>
<dbReference type="Proteomes" id="UP001146120">
    <property type="component" value="Unassembled WGS sequence"/>
</dbReference>
<organism evidence="1 2">
    <name type="scientific">Lagenidium giganteum</name>
    <dbReference type="NCBI Taxonomy" id="4803"/>
    <lineage>
        <taxon>Eukaryota</taxon>
        <taxon>Sar</taxon>
        <taxon>Stramenopiles</taxon>
        <taxon>Oomycota</taxon>
        <taxon>Peronosporomycetes</taxon>
        <taxon>Pythiales</taxon>
        <taxon>Pythiaceae</taxon>
    </lineage>
</organism>
<proteinExistence type="predicted"/>
<sequence>GAHCLVVINGFRGLEGSLGATAPNGDMEARHGQSSHICGVLDCFVKLGTAKEPTSLETMDGVRTKVDQIGAVELRIMNEETNKLETWHLADPANLISWGVMRWKGYRMTLSLGQMAPEFKMKFQDVEGIPSMQFVRPRKEEATDARTHHKRLAHASDQVIEDMVKSSAVQDLMISTIDASSYDCLLCDLGKARSKTYQPKDKHTDRPLQRLCSNLCSVEVVTPRRLHAALAHRGQVQQIQMGVPADAQKRSYRVQAGEKATVVVATTGIPISTLQKIVQKLKAGESLSTDRRGPKPRLPADAEVTLAEWMRVMAENATLIGRQEAVDTANEHPDLTIRRDKVLSRCPNAVDTAIVHGFLFHLIKKLFEDELTGEQVFNLDETSFLNRMHSAKVIASKNTTKVYTTEATTNYHLTLVACGNASGYLPCPIWNFVDIGSAFQPISVQDALQACHANFTPDDH</sequence>
<dbReference type="AlphaFoldDB" id="A0AAV2YUB2"/>
<feature type="non-terminal residue" evidence="1">
    <location>
        <position position="1"/>
    </location>
</feature>
<gene>
    <name evidence="1" type="ORF">N0F65_009696</name>
</gene>
<evidence type="ECO:0000313" key="1">
    <source>
        <dbReference type="EMBL" id="DAZ97695.1"/>
    </source>
</evidence>
<reference evidence="1" key="2">
    <citation type="journal article" date="2023" name="Microbiol Resour">
        <title>Decontamination and Annotation of the Draft Genome Sequence of the Oomycete Lagenidium giganteum ARSEF 373.</title>
        <authorList>
            <person name="Morgan W.R."/>
            <person name="Tartar A."/>
        </authorList>
    </citation>
    <scope>NUCLEOTIDE SEQUENCE</scope>
    <source>
        <strain evidence="1">ARSEF 373</strain>
    </source>
</reference>
<protein>
    <submittedName>
        <fullName evidence="1">Uncharacterized protein</fullName>
    </submittedName>
</protein>
<name>A0AAV2YUB2_9STRA</name>
<keyword evidence="2" id="KW-1185">Reference proteome</keyword>